<proteinExistence type="predicted"/>
<dbReference type="InterPro" id="IPR050126">
    <property type="entry name" value="Ap4A_hydrolase"/>
</dbReference>
<dbReference type="InterPro" id="IPR029052">
    <property type="entry name" value="Metallo-depent_PP-like"/>
</dbReference>
<evidence type="ECO:0000259" key="1">
    <source>
        <dbReference type="Pfam" id="PF00149"/>
    </source>
</evidence>
<accession>A0ABT0RII7</accession>
<gene>
    <name evidence="2" type="ORF">LZ536_00405</name>
</gene>
<organism evidence="2 3">
    <name type="scientific">Sphingomonas alba</name>
    <dbReference type="NCBI Taxonomy" id="2908208"/>
    <lineage>
        <taxon>Bacteria</taxon>
        <taxon>Pseudomonadati</taxon>
        <taxon>Pseudomonadota</taxon>
        <taxon>Alphaproteobacteria</taxon>
        <taxon>Sphingomonadales</taxon>
        <taxon>Sphingomonadaceae</taxon>
        <taxon>Sphingomonas</taxon>
    </lineage>
</organism>
<dbReference type="Gene3D" id="3.60.21.10">
    <property type="match status" value="1"/>
</dbReference>
<sequence length="256" mass="28842">MFARFFGGRAKASQPHVPAGYRVYAIGDVHGRDDLLEQLLARIEEDHAARGHARPVIVFLGDLIDRGPASSGVIERLRTYRPAQGRLVFLSGNHEEVLLRIIDGEARLVPDWLRFGGAECLRSYDVDAERVRVMSPARAIATVREAIPAAHIEFIRSFEDTFRAGDYLFVHAGLRPGIPLEEQARTDLRWIREPFLGDRADHGFIVVHGHTVREEIEEMPNRIGIDTGAYRYGVLTAIALEADKRWFIQASLQPEN</sequence>
<dbReference type="PANTHER" id="PTHR42850">
    <property type="entry name" value="METALLOPHOSPHOESTERASE"/>
    <property type="match status" value="1"/>
</dbReference>
<evidence type="ECO:0000313" key="3">
    <source>
        <dbReference type="Proteomes" id="UP001165363"/>
    </source>
</evidence>
<feature type="domain" description="Calcineurin-like phosphoesterase" evidence="1">
    <location>
        <begin position="22"/>
        <end position="213"/>
    </location>
</feature>
<dbReference type="RefSeq" id="WP_249846342.1">
    <property type="nucleotide sequence ID" value="NZ_JAMGBD010000001.1"/>
</dbReference>
<dbReference type="EMBL" id="JAMGBD010000001">
    <property type="protein sequence ID" value="MCL6682365.1"/>
    <property type="molecule type" value="Genomic_DNA"/>
</dbReference>
<dbReference type="CDD" id="cd00144">
    <property type="entry name" value="MPP_PPP_family"/>
    <property type="match status" value="1"/>
</dbReference>
<dbReference type="InterPro" id="IPR004843">
    <property type="entry name" value="Calcineurin-like_PHP"/>
</dbReference>
<protein>
    <submittedName>
        <fullName evidence="2">Serine/threonine protein phosphatase</fullName>
    </submittedName>
</protein>
<dbReference type="SUPFAM" id="SSF56300">
    <property type="entry name" value="Metallo-dependent phosphatases"/>
    <property type="match status" value="1"/>
</dbReference>
<dbReference type="PANTHER" id="PTHR42850:SF4">
    <property type="entry name" value="ZINC-DEPENDENT ENDOPOLYPHOSPHATASE"/>
    <property type="match status" value="1"/>
</dbReference>
<dbReference type="Proteomes" id="UP001165363">
    <property type="component" value="Unassembled WGS sequence"/>
</dbReference>
<name>A0ABT0RII7_9SPHN</name>
<reference evidence="2" key="1">
    <citation type="submission" date="2022-05" db="EMBL/GenBank/DDBJ databases">
        <authorList>
            <person name="Jo J.-H."/>
            <person name="Im W.-T."/>
        </authorList>
    </citation>
    <scope>NUCLEOTIDE SEQUENCE</scope>
    <source>
        <strain evidence="2">SE158</strain>
    </source>
</reference>
<comment type="caution">
    <text evidence="2">The sequence shown here is derived from an EMBL/GenBank/DDBJ whole genome shotgun (WGS) entry which is preliminary data.</text>
</comment>
<keyword evidence="3" id="KW-1185">Reference proteome</keyword>
<evidence type="ECO:0000313" key="2">
    <source>
        <dbReference type="EMBL" id="MCL6682365.1"/>
    </source>
</evidence>
<dbReference type="Pfam" id="PF00149">
    <property type="entry name" value="Metallophos"/>
    <property type="match status" value="1"/>
</dbReference>